<protein>
    <submittedName>
        <fullName evidence="6">Major facilitator transporter</fullName>
    </submittedName>
</protein>
<dbReference type="InterPro" id="IPR020846">
    <property type="entry name" value="MFS_dom"/>
</dbReference>
<dbReference type="PROSITE" id="PS50850">
    <property type="entry name" value="MFS"/>
    <property type="match status" value="1"/>
</dbReference>
<dbReference type="PANTHER" id="PTHR23531">
    <property type="entry name" value="QUINOLENE RESISTANCE PROTEIN NORA"/>
    <property type="match status" value="1"/>
</dbReference>
<comment type="caution">
    <text evidence="6">The sequence shown here is derived from an EMBL/GenBank/DDBJ whole genome shotgun (WGS) entry which is preliminary data.</text>
</comment>
<evidence type="ECO:0000256" key="1">
    <source>
        <dbReference type="ARBA" id="ARBA00022692"/>
    </source>
</evidence>
<dbReference type="InterPro" id="IPR036259">
    <property type="entry name" value="MFS_trans_sf"/>
</dbReference>
<dbReference type="EMBL" id="LACI01001116">
    <property type="protein sequence ID" value="KJU85221.1"/>
    <property type="molecule type" value="Genomic_DNA"/>
</dbReference>
<evidence type="ECO:0000313" key="7">
    <source>
        <dbReference type="Proteomes" id="UP000033423"/>
    </source>
</evidence>
<evidence type="ECO:0000313" key="6">
    <source>
        <dbReference type="EMBL" id="KJU85221.1"/>
    </source>
</evidence>
<feature type="transmembrane region" description="Helical" evidence="4">
    <location>
        <begin position="130"/>
        <end position="157"/>
    </location>
</feature>
<reference evidence="6 7" key="1">
    <citation type="submission" date="2015-02" db="EMBL/GenBank/DDBJ databases">
        <title>Single-cell genomics of uncultivated deep-branching MTB reveals a conserved set of magnetosome genes.</title>
        <authorList>
            <person name="Kolinko S."/>
            <person name="Richter M."/>
            <person name="Glockner F.O."/>
            <person name="Brachmann A."/>
            <person name="Schuler D."/>
        </authorList>
    </citation>
    <scope>NUCLEOTIDE SEQUENCE [LARGE SCALE GENOMIC DNA]</scope>
    <source>
        <strain evidence="6">TM-1</strain>
    </source>
</reference>
<dbReference type="PANTHER" id="PTHR23531:SF1">
    <property type="entry name" value="QUINOLENE RESISTANCE PROTEIN NORA"/>
    <property type="match status" value="1"/>
</dbReference>
<feature type="transmembrane region" description="Helical" evidence="4">
    <location>
        <begin position="208"/>
        <end position="230"/>
    </location>
</feature>
<dbReference type="Pfam" id="PF07690">
    <property type="entry name" value="MFS_1"/>
    <property type="match status" value="1"/>
</dbReference>
<dbReference type="Gene3D" id="1.20.1250.20">
    <property type="entry name" value="MFS general substrate transporter like domains"/>
    <property type="match status" value="2"/>
</dbReference>
<accession>A0A0F3GTM0</accession>
<dbReference type="InterPro" id="IPR011701">
    <property type="entry name" value="MFS"/>
</dbReference>
<feature type="transmembrane region" description="Helical" evidence="4">
    <location>
        <begin position="33"/>
        <end position="60"/>
    </location>
</feature>
<dbReference type="SUPFAM" id="SSF103473">
    <property type="entry name" value="MFS general substrate transporter"/>
    <property type="match status" value="1"/>
</dbReference>
<keyword evidence="2 4" id="KW-1133">Transmembrane helix</keyword>
<evidence type="ECO:0000256" key="2">
    <source>
        <dbReference type="ARBA" id="ARBA00022989"/>
    </source>
</evidence>
<keyword evidence="1 4" id="KW-0812">Transmembrane</keyword>
<dbReference type="GO" id="GO:0022857">
    <property type="term" value="F:transmembrane transporter activity"/>
    <property type="evidence" value="ECO:0007669"/>
    <property type="project" value="InterPro"/>
</dbReference>
<dbReference type="AlphaFoldDB" id="A0A0F3GTM0"/>
<proteinExistence type="predicted"/>
<keyword evidence="3 4" id="KW-0472">Membrane</keyword>
<dbReference type="InterPro" id="IPR052714">
    <property type="entry name" value="MFS_Exporter"/>
</dbReference>
<feature type="transmembrane region" description="Helical" evidence="4">
    <location>
        <begin position="102"/>
        <end position="123"/>
    </location>
</feature>
<feature type="transmembrane region" description="Helical" evidence="4">
    <location>
        <begin position="163"/>
        <end position="181"/>
    </location>
</feature>
<feature type="transmembrane region" description="Helical" evidence="4">
    <location>
        <begin position="367"/>
        <end position="386"/>
    </location>
</feature>
<dbReference type="Proteomes" id="UP000033423">
    <property type="component" value="Unassembled WGS sequence"/>
</dbReference>
<evidence type="ECO:0000256" key="4">
    <source>
        <dbReference type="SAM" id="Phobius"/>
    </source>
</evidence>
<organism evidence="6 7">
    <name type="scientific">Candidatus Magnetobacterium bavaricum</name>
    <dbReference type="NCBI Taxonomy" id="29290"/>
    <lineage>
        <taxon>Bacteria</taxon>
        <taxon>Pseudomonadati</taxon>
        <taxon>Nitrospirota</taxon>
        <taxon>Thermodesulfovibrionia</taxon>
        <taxon>Thermodesulfovibrionales</taxon>
        <taxon>Candidatus Magnetobacteriaceae</taxon>
        <taxon>Candidatus Magnetobacterium</taxon>
    </lineage>
</organism>
<keyword evidence="7" id="KW-1185">Reference proteome</keyword>
<evidence type="ECO:0000259" key="5">
    <source>
        <dbReference type="PROSITE" id="PS50850"/>
    </source>
</evidence>
<gene>
    <name evidence="6" type="ORF">MBAV_002585</name>
</gene>
<dbReference type="CDD" id="cd17325">
    <property type="entry name" value="MFS_MdtG_SLC18_like"/>
    <property type="match status" value="1"/>
</dbReference>
<sequence>MNASHFVRLCVTGLFAIFSSTIAKSPVLPLYSLSIGIGAAGIGVVSAVSSFTGIIASIPSGMMAERIGKKRMLTIATLIFATAPFLYLLVDNVRQLVMVRFYHGLATAIFMPVALSMVSDVFAKERGEKIGWFSTATLLGRFIAPMVGGGIIGLMAFNPKMSYNVVYLVCGFVGILSLVTLPSIPREVRDAHNTVSWRDILGRLRQLLTVKGVIITSVVEGAVLFSYGAFETFLPLYAISVGLSPYQIGMILSIQVISIALTKPFMGRFSDKHGRVPQIFAGGIIGAICVYGFSLSATFIPMLVLSVFFGLSISVVTSATSALIADLSKRESLASAMGILASVMDIGHTTGPLVCGVIATYLSYSSVFIFAAIVLLSCALVFKLAMR</sequence>
<feature type="transmembrane region" description="Helical" evidence="4">
    <location>
        <begin position="274"/>
        <end position="293"/>
    </location>
</feature>
<feature type="transmembrane region" description="Helical" evidence="4">
    <location>
        <begin position="299"/>
        <end position="325"/>
    </location>
</feature>
<name>A0A0F3GTM0_9BACT</name>
<feature type="transmembrane region" description="Helical" evidence="4">
    <location>
        <begin position="236"/>
        <end position="262"/>
    </location>
</feature>
<feature type="transmembrane region" description="Helical" evidence="4">
    <location>
        <begin position="72"/>
        <end position="90"/>
    </location>
</feature>
<feature type="domain" description="Major facilitator superfamily (MFS) profile" evidence="5">
    <location>
        <begin position="5"/>
        <end position="387"/>
    </location>
</feature>
<evidence type="ECO:0000256" key="3">
    <source>
        <dbReference type="ARBA" id="ARBA00023136"/>
    </source>
</evidence>